<accession>A0A161W667</accession>
<sequence length="344" mass="38560">LLTDAVPQITSRRVIPRQFGTALLIRSNPTDKETRNQEKRRSERRGEQFQGSFSEMIYFKIYSIVRIVLVLLVTIPALAIFGLLFRKPGYKHDNTRRWVDYTKIASGLGGLAQTLQTLQQIIFVAYFDDVRGWFEAYPARDASFALGYIGSMLEAWATIAIFLALFYLAHALTQLRTEGQEDSSTYRKGRKVALGVSGFLFVLNLVTLCLALATNFPADWNDHTWTMQLVANCFSIVSAGTMIICAIGSVVYSAKSRKKALGSPVQKAAAILVVCSSLYLVRTAWYIVVFLYGFFGVFGIIDVVLGCWIPFAILVLLYFLATKEDYSLSKTHYRSRTVADNQAA</sequence>
<feature type="transmembrane region" description="Helical" evidence="1">
    <location>
        <begin position="192"/>
        <end position="213"/>
    </location>
</feature>
<feature type="transmembrane region" description="Helical" evidence="1">
    <location>
        <begin position="61"/>
        <end position="85"/>
    </location>
</feature>
<feature type="transmembrane region" description="Helical" evidence="1">
    <location>
        <begin position="294"/>
        <end position="320"/>
    </location>
</feature>
<feature type="transmembrane region" description="Helical" evidence="1">
    <location>
        <begin position="268"/>
        <end position="288"/>
    </location>
</feature>
<feature type="non-terminal residue" evidence="2">
    <location>
        <position position="1"/>
    </location>
</feature>
<comment type="caution">
    <text evidence="2">The sequence shown here is derived from an EMBL/GenBank/DDBJ whole genome shotgun (WGS) entry which is preliminary data.</text>
</comment>
<keyword evidence="3" id="KW-1185">Reference proteome</keyword>
<feature type="transmembrane region" description="Helical" evidence="1">
    <location>
        <begin position="147"/>
        <end position="172"/>
    </location>
</feature>
<evidence type="ECO:0000313" key="3">
    <source>
        <dbReference type="Proteomes" id="UP000076584"/>
    </source>
</evidence>
<protein>
    <recommendedName>
        <fullName evidence="4">Transmembrane protein</fullName>
    </recommendedName>
</protein>
<name>A0A161W667_COLIC</name>
<feature type="transmembrane region" description="Helical" evidence="1">
    <location>
        <begin position="105"/>
        <end position="127"/>
    </location>
</feature>
<keyword evidence="1" id="KW-0812">Transmembrane</keyword>
<dbReference type="Proteomes" id="UP000076584">
    <property type="component" value="Unassembled WGS sequence"/>
</dbReference>
<dbReference type="AlphaFoldDB" id="A0A161W667"/>
<reference evidence="2 3" key="1">
    <citation type="submission" date="2015-06" db="EMBL/GenBank/DDBJ databases">
        <title>Survival trade-offs in plant roots during colonization by closely related pathogenic and mutualistic fungi.</title>
        <authorList>
            <person name="Hacquard S."/>
            <person name="Kracher B."/>
            <person name="Hiruma K."/>
            <person name="Weinman A."/>
            <person name="Muench P."/>
            <person name="Garrido Oter R."/>
            <person name="Ver Loren van Themaat E."/>
            <person name="Dallerey J.-F."/>
            <person name="Damm U."/>
            <person name="Henrissat B."/>
            <person name="Lespinet O."/>
            <person name="Thon M."/>
            <person name="Kemen E."/>
            <person name="McHardy A.C."/>
            <person name="Schulze-Lefert P."/>
            <person name="O'Connell R.J."/>
        </authorList>
    </citation>
    <scope>NUCLEOTIDE SEQUENCE [LARGE SCALE GENOMIC DNA]</scope>
    <source>
        <strain evidence="2 3">MAFF 238704</strain>
    </source>
</reference>
<keyword evidence="1" id="KW-0472">Membrane</keyword>
<evidence type="ECO:0000256" key="1">
    <source>
        <dbReference type="SAM" id="Phobius"/>
    </source>
</evidence>
<gene>
    <name evidence="2" type="ORF">CI238_02800</name>
</gene>
<evidence type="ECO:0008006" key="4">
    <source>
        <dbReference type="Google" id="ProtNLM"/>
    </source>
</evidence>
<proteinExistence type="predicted"/>
<feature type="transmembrane region" description="Helical" evidence="1">
    <location>
        <begin position="225"/>
        <end position="247"/>
    </location>
</feature>
<dbReference type="EMBL" id="LFIW01001380">
    <property type="protein sequence ID" value="KZL82585.1"/>
    <property type="molecule type" value="Genomic_DNA"/>
</dbReference>
<organism evidence="2 3">
    <name type="scientific">Colletotrichum incanum</name>
    <name type="common">Soybean anthracnose fungus</name>
    <dbReference type="NCBI Taxonomy" id="1573173"/>
    <lineage>
        <taxon>Eukaryota</taxon>
        <taxon>Fungi</taxon>
        <taxon>Dikarya</taxon>
        <taxon>Ascomycota</taxon>
        <taxon>Pezizomycotina</taxon>
        <taxon>Sordariomycetes</taxon>
        <taxon>Hypocreomycetidae</taxon>
        <taxon>Glomerellales</taxon>
        <taxon>Glomerellaceae</taxon>
        <taxon>Colletotrichum</taxon>
        <taxon>Colletotrichum spaethianum species complex</taxon>
    </lineage>
</organism>
<keyword evidence="1" id="KW-1133">Transmembrane helix</keyword>
<evidence type="ECO:0000313" key="2">
    <source>
        <dbReference type="EMBL" id="KZL82585.1"/>
    </source>
</evidence>